<proteinExistence type="predicted"/>
<dbReference type="RefSeq" id="WP_143719586.1">
    <property type="nucleotide sequence ID" value="NZ_VKDB01000002.1"/>
</dbReference>
<dbReference type="PANTHER" id="PTHR43476:SF3">
    <property type="entry name" value="FAD-BINDING MONOOXYGENASE"/>
    <property type="match status" value="1"/>
</dbReference>
<dbReference type="EMBL" id="VKDB01000002">
    <property type="protein sequence ID" value="TSA87629.1"/>
    <property type="molecule type" value="Genomic_DNA"/>
</dbReference>
<dbReference type="InterPro" id="IPR002938">
    <property type="entry name" value="FAD-bd"/>
</dbReference>
<dbReference type="InterPro" id="IPR036188">
    <property type="entry name" value="FAD/NAD-bd_sf"/>
</dbReference>
<gene>
    <name evidence="3" type="ORF">FNU79_03920</name>
</gene>
<keyword evidence="4" id="KW-1185">Reference proteome</keyword>
<dbReference type="OrthoDB" id="9806565at2"/>
<sequence length="385" mass="41136">MLDVLIVGGGPVGLFLGSLLAQRGLNIQVLEQRLSVSAHSRAIGLHPPALSVLEQIGVTDALIRAGLPILGGVLRGKKGVIGELSLSGVSERYPFILSLPQRETERLLAERLAELAPATLRRGLKLLSLTDEGHSVEVTVADTSGAVEHLRARFVVGADGSWSAVRQLAGIAYHGHRYADTYLMGDFPDTTVYGQHALIQLSEEGVVESFPLPNRLRRWVVWTPQHLPDATPADLTAAVRERLGLPLPTDECQMLSAFETRRMLAAEMVRGRVSLIGDAAHQVSPIGGQGMTLGWLDAAALAPLLSGAAHSEELSAKQKAAFNRFSALRRQAAKRGAQQAEINMGFGRPASARIKAAHHALLGAALASPFAPKLADLFTMRWAGS</sequence>
<dbReference type="Proteomes" id="UP000316092">
    <property type="component" value="Unassembled WGS sequence"/>
</dbReference>
<dbReference type="SUPFAM" id="SSF51905">
    <property type="entry name" value="FAD/NAD(P)-binding domain"/>
    <property type="match status" value="1"/>
</dbReference>
<organism evidence="3 4">
    <name type="scientific">Deinococcus detaillensis</name>
    <dbReference type="NCBI Taxonomy" id="2592048"/>
    <lineage>
        <taxon>Bacteria</taxon>
        <taxon>Thermotogati</taxon>
        <taxon>Deinococcota</taxon>
        <taxon>Deinococci</taxon>
        <taxon>Deinococcales</taxon>
        <taxon>Deinococcaceae</taxon>
        <taxon>Deinococcus</taxon>
    </lineage>
</organism>
<reference evidence="3 4" key="1">
    <citation type="submission" date="2019-07" db="EMBL/GenBank/DDBJ databases">
        <title>Deinococcus detaillus sp. nov., isolated from humus soil in Antarctica.</title>
        <authorList>
            <person name="Zhang K."/>
        </authorList>
    </citation>
    <scope>NUCLEOTIDE SEQUENCE [LARGE SCALE GENOMIC DNA]</scope>
    <source>
        <strain evidence="3 4">H1</strain>
    </source>
</reference>
<evidence type="ECO:0000313" key="4">
    <source>
        <dbReference type="Proteomes" id="UP000316092"/>
    </source>
</evidence>
<evidence type="ECO:0000256" key="1">
    <source>
        <dbReference type="ARBA" id="ARBA00023002"/>
    </source>
</evidence>
<protein>
    <submittedName>
        <fullName evidence="3">FAD-dependent monooxygenase</fullName>
    </submittedName>
</protein>
<dbReference type="PRINTS" id="PR00420">
    <property type="entry name" value="RNGMNOXGNASE"/>
</dbReference>
<dbReference type="InterPro" id="IPR050631">
    <property type="entry name" value="PheA/TfdB_FAD_monoxygenase"/>
</dbReference>
<accession>A0A553V584</accession>
<dbReference type="Gene3D" id="3.50.50.60">
    <property type="entry name" value="FAD/NAD(P)-binding domain"/>
    <property type="match status" value="1"/>
</dbReference>
<dbReference type="Gene3D" id="3.30.70.2450">
    <property type="match status" value="1"/>
</dbReference>
<name>A0A553V584_9DEIO</name>
<keyword evidence="1" id="KW-0560">Oxidoreductase</keyword>
<evidence type="ECO:0000259" key="2">
    <source>
        <dbReference type="Pfam" id="PF01494"/>
    </source>
</evidence>
<feature type="domain" description="FAD-binding" evidence="2">
    <location>
        <begin position="2"/>
        <end position="306"/>
    </location>
</feature>
<dbReference type="GO" id="GO:0071949">
    <property type="term" value="F:FAD binding"/>
    <property type="evidence" value="ECO:0007669"/>
    <property type="project" value="InterPro"/>
</dbReference>
<dbReference type="Pfam" id="PF01494">
    <property type="entry name" value="FAD_binding_3"/>
    <property type="match status" value="1"/>
</dbReference>
<dbReference type="GO" id="GO:0019622">
    <property type="term" value="P:3-(3-hydroxy)phenylpropionate catabolic process"/>
    <property type="evidence" value="ECO:0007669"/>
    <property type="project" value="TreeGrafter"/>
</dbReference>
<keyword evidence="3" id="KW-0503">Monooxygenase</keyword>
<evidence type="ECO:0000313" key="3">
    <source>
        <dbReference type="EMBL" id="TSA87629.1"/>
    </source>
</evidence>
<dbReference type="PANTHER" id="PTHR43476">
    <property type="entry name" value="3-(3-HYDROXY-PHENYL)PROPIONATE/3-HYDROXYCINNAMIC ACID HYDROXYLASE"/>
    <property type="match status" value="1"/>
</dbReference>
<dbReference type="GO" id="GO:0008688">
    <property type="term" value="F:3-(3-hydroxyphenyl)propionate hydroxylase activity"/>
    <property type="evidence" value="ECO:0007669"/>
    <property type="project" value="TreeGrafter"/>
</dbReference>
<comment type="caution">
    <text evidence="3">The sequence shown here is derived from an EMBL/GenBank/DDBJ whole genome shotgun (WGS) entry which is preliminary data.</text>
</comment>
<dbReference type="AlphaFoldDB" id="A0A553V584"/>